<proteinExistence type="predicted"/>
<reference evidence="3" key="2">
    <citation type="submission" date="2020-10" db="UniProtKB">
        <authorList>
            <consortium name="WormBaseParasite"/>
        </authorList>
    </citation>
    <scope>IDENTIFICATION</scope>
</reference>
<reference evidence="2" key="1">
    <citation type="journal article" date="2013" name="Genetics">
        <title>The draft genome and transcriptome of Panagrellus redivivus are shaped by the harsh demands of a free-living lifestyle.</title>
        <authorList>
            <person name="Srinivasan J."/>
            <person name="Dillman A.R."/>
            <person name="Macchietto M.G."/>
            <person name="Heikkinen L."/>
            <person name="Lakso M."/>
            <person name="Fracchia K.M."/>
            <person name="Antoshechkin I."/>
            <person name="Mortazavi A."/>
            <person name="Wong G."/>
            <person name="Sternberg P.W."/>
        </authorList>
    </citation>
    <scope>NUCLEOTIDE SEQUENCE [LARGE SCALE GENOMIC DNA]</scope>
    <source>
        <strain evidence="2">MT8872</strain>
    </source>
</reference>
<feature type="signal peptide" evidence="1">
    <location>
        <begin position="1"/>
        <end position="16"/>
    </location>
</feature>
<sequence>MRSALLVLLCVGIVEARRDCKARYAVTNPLIDAVKVTNGSITTSSSQTRLLVQPMTSIVVDEPETIIVTQAPITCPEVEGKNKFHLSYLYKNKPRCLGLHNIPASTKSPADLAAICKKLHPDAVPASFHSADEARYAKSIGFDGGVMGTYLPAGKPLSAANLVNQDGEPVDFHPYINTSPIATAFQLVSPGFHVVDFKWYISRGDANAICSLWL</sequence>
<organism evidence="2 3">
    <name type="scientific">Panagrellus redivivus</name>
    <name type="common">Microworm</name>
    <dbReference type="NCBI Taxonomy" id="6233"/>
    <lineage>
        <taxon>Eukaryota</taxon>
        <taxon>Metazoa</taxon>
        <taxon>Ecdysozoa</taxon>
        <taxon>Nematoda</taxon>
        <taxon>Chromadorea</taxon>
        <taxon>Rhabditida</taxon>
        <taxon>Tylenchina</taxon>
        <taxon>Panagrolaimomorpha</taxon>
        <taxon>Panagrolaimoidea</taxon>
        <taxon>Panagrolaimidae</taxon>
        <taxon>Panagrellus</taxon>
    </lineage>
</organism>
<accession>A0A7E4VNH9</accession>
<feature type="chain" id="PRO_5028964748" evidence="1">
    <location>
        <begin position="17"/>
        <end position="214"/>
    </location>
</feature>
<evidence type="ECO:0000256" key="1">
    <source>
        <dbReference type="SAM" id="SignalP"/>
    </source>
</evidence>
<evidence type="ECO:0000313" key="2">
    <source>
        <dbReference type="Proteomes" id="UP000492821"/>
    </source>
</evidence>
<keyword evidence="1" id="KW-0732">Signal</keyword>
<dbReference type="Proteomes" id="UP000492821">
    <property type="component" value="Unassembled WGS sequence"/>
</dbReference>
<keyword evidence="2" id="KW-1185">Reference proteome</keyword>
<name>A0A7E4VNH9_PANRE</name>
<protein>
    <submittedName>
        <fullName evidence="3">SCP domain-containing protein</fullName>
    </submittedName>
</protein>
<dbReference type="AlphaFoldDB" id="A0A7E4VNH9"/>
<dbReference type="WBParaSite" id="Pan_g2310.t1">
    <property type="protein sequence ID" value="Pan_g2310.t1"/>
    <property type="gene ID" value="Pan_g2310"/>
</dbReference>
<evidence type="ECO:0000313" key="3">
    <source>
        <dbReference type="WBParaSite" id="Pan_g2310.t1"/>
    </source>
</evidence>